<dbReference type="GO" id="GO:0009820">
    <property type="term" value="P:alkaloid metabolic process"/>
    <property type="evidence" value="ECO:0007669"/>
    <property type="project" value="UniProtKB-KW"/>
</dbReference>
<comment type="similarity">
    <text evidence="4">Belongs to the class I-like SAM-binding methyltransferase superfamily. Erg6/SMT family.</text>
</comment>
<reference evidence="6" key="1">
    <citation type="journal article" date="2019" name="Genome Biol. Evol.">
        <title>The Rhododendron genome and chromosomal organization provide insight into shared whole-genome duplications across the heath family (Ericaceae).</title>
        <authorList>
            <person name="Soza V.L."/>
            <person name="Lindsley D."/>
            <person name="Waalkes A."/>
            <person name="Ramage E."/>
            <person name="Patwardhan R.P."/>
            <person name="Burton J.N."/>
            <person name="Adey A."/>
            <person name="Kumar A."/>
            <person name="Qiu R."/>
            <person name="Shendure J."/>
            <person name="Hall B."/>
        </authorList>
    </citation>
    <scope>NUCLEOTIDE SEQUENCE</scope>
    <source>
        <strain evidence="6">RSF 1966-606</strain>
    </source>
</reference>
<evidence type="ECO:0000256" key="1">
    <source>
        <dbReference type="ARBA" id="ARBA00022603"/>
    </source>
</evidence>
<accession>A0A6A4KFW8</accession>
<evidence type="ECO:0000256" key="4">
    <source>
        <dbReference type="ARBA" id="ARBA00038188"/>
    </source>
</evidence>
<organism evidence="6">
    <name type="scientific">Rhododendron williamsianum</name>
    <dbReference type="NCBI Taxonomy" id="262921"/>
    <lineage>
        <taxon>Eukaryota</taxon>
        <taxon>Viridiplantae</taxon>
        <taxon>Streptophyta</taxon>
        <taxon>Embryophyta</taxon>
        <taxon>Tracheophyta</taxon>
        <taxon>Spermatophyta</taxon>
        <taxon>Magnoliopsida</taxon>
        <taxon>eudicotyledons</taxon>
        <taxon>Gunneridae</taxon>
        <taxon>Pentapetalae</taxon>
        <taxon>asterids</taxon>
        <taxon>Ericales</taxon>
        <taxon>Ericaceae</taxon>
        <taxon>Ericoideae</taxon>
        <taxon>Rhodoreae</taxon>
        <taxon>Rhododendron</taxon>
    </lineage>
</organism>
<dbReference type="GO" id="GO:0005783">
    <property type="term" value="C:endoplasmic reticulum"/>
    <property type="evidence" value="ECO:0007669"/>
    <property type="project" value="TreeGrafter"/>
</dbReference>
<comment type="caution">
    <text evidence="6">The sequence shown here is derived from an EMBL/GenBank/DDBJ whole genome shotgun (WGS) entry which is preliminary data.</text>
</comment>
<protein>
    <recommendedName>
        <fullName evidence="5">Methyltransferase type 11 domain-containing protein</fullName>
    </recommendedName>
</protein>
<evidence type="ECO:0000313" key="6">
    <source>
        <dbReference type="EMBL" id="KAE9445200.1"/>
    </source>
</evidence>
<dbReference type="InterPro" id="IPR029063">
    <property type="entry name" value="SAM-dependent_MTases_sf"/>
</dbReference>
<evidence type="ECO:0000259" key="5">
    <source>
        <dbReference type="Pfam" id="PF08241"/>
    </source>
</evidence>
<feature type="domain" description="Methyltransferase type 11" evidence="5">
    <location>
        <begin position="91"/>
        <end position="130"/>
    </location>
</feature>
<keyword evidence="2" id="KW-0808">Transferase</keyword>
<dbReference type="CDD" id="cd02440">
    <property type="entry name" value="AdoMet_MTases"/>
    <property type="match status" value="1"/>
</dbReference>
<dbReference type="EMBL" id="QEFC01004406">
    <property type="protein sequence ID" value="KAE9445200.1"/>
    <property type="molecule type" value="Genomic_DNA"/>
</dbReference>
<evidence type="ECO:0000256" key="3">
    <source>
        <dbReference type="ARBA" id="ARBA00035109"/>
    </source>
</evidence>
<dbReference type="PANTHER" id="PTHR44068:SF1">
    <property type="entry name" value="HYPOTHETICAL LOC100005854"/>
    <property type="match status" value="1"/>
</dbReference>
<dbReference type="SUPFAM" id="SSF53335">
    <property type="entry name" value="S-adenosyl-L-methionine-dependent methyltransferases"/>
    <property type="match status" value="1"/>
</dbReference>
<feature type="non-terminal residue" evidence="6">
    <location>
        <position position="1"/>
    </location>
</feature>
<keyword evidence="1" id="KW-0489">Methyltransferase</keyword>
<dbReference type="OrthoDB" id="4310724at2759"/>
<dbReference type="PANTHER" id="PTHR44068">
    <property type="entry name" value="ZGC:194242"/>
    <property type="match status" value="1"/>
</dbReference>
<dbReference type="Gene3D" id="3.40.50.150">
    <property type="entry name" value="Vaccinia Virus protein VP39"/>
    <property type="match status" value="1"/>
</dbReference>
<name>A0A6A4KFW8_9ERIC</name>
<dbReference type="InterPro" id="IPR050447">
    <property type="entry name" value="Erg6_SMT_methyltransf"/>
</dbReference>
<dbReference type="GO" id="GO:0016126">
    <property type="term" value="P:sterol biosynthetic process"/>
    <property type="evidence" value="ECO:0007669"/>
    <property type="project" value="TreeGrafter"/>
</dbReference>
<gene>
    <name evidence="6" type="ORF">C3L33_22902</name>
</gene>
<evidence type="ECO:0000256" key="2">
    <source>
        <dbReference type="ARBA" id="ARBA00022679"/>
    </source>
</evidence>
<sequence length="240" mass="27514">MCFHSKKTITYPFHLTAVVLTEANVEPEMVVLLEMVVSYEMGVYPPMVVVLDPVPPRINLFVLPQPLYEKYHCYYGGEEKERKDNYADMVLDVGCGIGGPLREIAQFSMSSVTGLNISEYQIRRAKVHIALYNFRLMMIIVTEWLSNKLEGVRNMINGFPKLEKAQNRLQPLRQGNTNFGVSMQARKGEDFLHEIAIATQFAGLSLGLLHQEKRKLRFHSPNIREDWAALPWEISLRDAE</sequence>
<dbReference type="GO" id="GO:0003838">
    <property type="term" value="F:sterol 24-C-methyltransferase activity"/>
    <property type="evidence" value="ECO:0007669"/>
    <property type="project" value="TreeGrafter"/>
</dbReference>
<dbReference type="InterPro" id="IPR013216">
    <property type="entry name" value="Methyltransf_11"/>
</dbReference>
<dbReference type="GO" id="GO:0032259">
    <property type="term" value="P:methylation"/>
    <property type="evidence" value="ECO:0007669"/>
    <property type="project" value="UniProtKB-KW"/>
</dbReference>
<proteinExistence type="inferred from homology"/>
<dbReference type="AlphaFoldDB" id="A0A6A4KFW8"/>
<dbReference type="Pfam" id="PF08241">
    <property type="entry name" value="Methyltransf_11"/>
    <property type="match status" value="1"/>
</dbReference>
<comment type="pathway">
    <text evidence="3">Alkaloid biosynthesis; vindoline biosynthesis.</text>
</comment>